<reference evidence="2" key="1">
    <citation type="journal article" date="2019" name="Int. J. Syst. Evol. Microbiol.">
        <title>The Global Catalogue of Microorganisms (GCM) 10K type strain sequencing project: providing services to taxonomists for standard genome sequencing and annotation.</title>
        <authorList>
            <consortium name="The Broad Institute Genomics Platform"/>
            <consortium name="The Broad Institute Genome Sequencing Center for Infectious Disease"/>
            <person name="Wu L."/>
            <person name="Ma J."/>
        </authorList>
    </citation>
    <scope>NUCLEOTIDE SEQUENCE [LARGE SCALE GENOMIC DNA]</scope>
    <source>
        <strain evidence="2">CGMCC 4.7466</strain>
    </source>
</reference>
<accession>A0ABV9SXN1</accession>
<evidence type="ECO:0000313" key="2">
    <source>
        <dbReference type="Proteomes" id="UP001595818"/>
    </source>
</evidence>
<protein>
    <submittedName>
        <fullName evidence="1">Uncharacterized protein</fullName>
    </submittedName>
</protein>
<proteinExistence type="predicted"/>
<dbReference type="EMBL" id="JBHSJJ010000003">
    <property type="protein sequence ID" value="MFC4871123.1"/>
    <property type="molecule type" value="Genomic_DNA"/>
</dbReference>
<evidence type="ECO:0000313" key="1">
    <source>
        <dbReference type="EMBL" id="MFC4871123.1"/>
    </source>
</evidence>
<gene>
    <name evidence="1" type="ORF">ACFPFU_05455</name>
</gene>
<keyword evidence="2" id="KW-1185">Reference proteome</keyword>
<organism evidence="1 2">
    <name type="scientific">Negadavirga shengliensis</name>
    <dbReference type="NCBI Taxonomy" id="1389218"/>
    <lineage>
        <taxon>Bacteria</taxon>
        <taxon>Pseudomonadati</taxon>
        <taxon>Bacteroidota</taxon>
        <taxon>Cytophagia</taxon>
        <taxon>Cytophagales</taxon>
        <taxon>Cyclobacteriaceae</taxon>
        <taxon>Negadavirga</taxon>
    </lineage>
</organism>
<comment type="caution">
    <text evidence="1">The sequence shown here is derived from an EMBL/GenBank/DDBJ whole genome shotgun (WGS) entry which is preliminary data.</text>
</comment>
<sequence>MSCESDYGIFNRDNRPEIPLVFVNATSHGFDPYVEVSESSGGSIEFTMEIPQNSGRSISEIRRVAAGGTAINPGTLNTDGDYIENAIAGSGNQVTFTTTVAEFREKRPNVAINIPAGGYAEIAFIFEVILDNGESIISMRSRARVFE</sequence>
<dbReference type="RefSeq" id="WP_377062315.1">
    <property type="nucleotide sequence ID" value="NZ_JBHSJJ010000003.1"/>
</dbReference>
<dbReference type="Proteomes" id="UP001595818">
    <property type="component" value="Unassembled WGS sequence"/>
</dbReference>
<name>A0ABV9SXN1_9BACT</name>